<comment type="cofactor">
    <cofactor evidence="13">
        <name>Mg(2+)</name>
        <dbReference type="ChEBI" id="CHEBI:18420"/>
    </cofactor>
    <cofactor evidence="13">
        <name>Mn(2+)</name>
        <dbReference type="ChEBI" id="CHEBI:29035"/>
    </cofactor>
    <text evidence="13">Mg(2+) or Mn(2+) required for ssDNA cleavage activity.</text>
</comment>
<keyword evidence="6 13" id="KW-0479">Metal-binding</keyword>
<name>A0A933ML96_UNCT6</name>
<comment type="caution">
    <text evidence="15">The sequence shown here is derived from an EMBL/GenBank/DDBJ whole genome shotgun (WGS) entry which is preliminary data.</text>
</comment>
<gene>
    <name evidence="15" type="primary">cas4</name>
    <name evidence="15" type="ORF">HY768_08550</name>
</gene>
<dbReference type="Pfam" id="PF01930">
    <property type="entry name" value="Cas_Cas4"/>
    <property type="match status" value="1"/>
</dbReference>
<evidence type="ECO:0000256" key="11">
    <source>
        <dbReference type="ARBA" id="ARBA00023118"/>
    </source>
</evidence>
<comment type="cofactor">
    <cofactor evidence="13">
        <name>iron-sulfur cluster</name>
        <dbReference type="ChEBI" id="CHEBI:30408"/>
    </cofactor>
</comment>
<organism evidence="15 16">
    <name type="scientific">candidate division TA06 bacterium</name>
    <dbReference type="NCBI Taxonomy" id="2250710"/>
    <lineage>
        <taxon>Bacteria</taxon>
        <taxon>Bacteria division TA06</taxon>
    </lineage>
</organism>
<comment type="similarity">
    <text evidence="2 13">Belongs to the CRISPR-associated exonuclease Cas4 family.</text>
</comment>
<dbReference type="PANTHER" id="PTHR36531">
    <property type="entry name" value="CRISPR-ASSOCIATED EXONUCLEASE CAS4"/>
    <property type="match status" value="1"/>
</dbReference>
<keyword evidence="9 13" id="KW-0408">Iron</keyword>
<dbReference type="AlphaFoldDB" id="A0A933ML96"/>
<dbReference type="GO" id="GO:0046872">
    <property type="term" value="F:metal ion binding"/>
    <property type="evidence" value="ECO:0007669"/>
    <property type="project" value="UniProtKB-KW"/>
</dbReference>
<dbReference type="Gene3D" id="3.90.320.10">
    <property type="match status" value="1"/>
</dbReference>
<dbReference type="GO" id="GO:0004527">
    <property type="term" value="F:exonuclease activity"/>
    <property type="evidence" value="ECO:0007669"/>
    <property type="project" value="UniProtKB-KW"/>
</dbReference>
<dbReference type="InterPro" id="IPR051827">
    <property type="entry name" value="Cas4_exonuclease"/>
</dbReference>
<feature type="domain" description="DUF83" evidence="14">
    <location>
        <begin position="109"/>
        <end position="206"/>
    </location>
</feature>
<comment type="function">
    <text evidence="13">CRISPR (clustered regularly interspaced short palindromic repeat) is an adaptive immune system that provides protection against mobile genetic elements (viruses, transposable elements and conjugative plasmids). CRISPR clusters contain sequences complementary to antecedent mobile elements and target invading nucleic acids. CRISPR clusters are transcribed and processed into CRISPR RNA (crRNA).</text>
</comment>
<evidence type="ECO:0000256" key="2">
    <source>
        <dbReference type="ARBA" id="ARBA00009189"/>
    </source>
</evidence>
<dbReference type="Proteomes" id="UP000736328">
    <property type="component" value="Unassembled WGS sequence"/>
</dbReference>
<proteinExistence type="inferred from homology"/>
<evidence type="ECO:0000256" key="8">
    <source>
        <dbReference type="ARBA" id="ARBA00022839"/>
    </source>
</evidence>
<evidence type="ECO:0000256" key="3">
    <source>
        <dbReference type="ARBA" id="ARBA00012768"/>
    </source>
</evidence>
<dbReference type="GO" id="GO:0051536">
    <property type="term" value="F:iron-sulfur cluster binding"/>
    <property type="evidence" value="ECO:0007669"/>
    <property type="project" value="UniProtKB-KW"/>
</dbReference>
<dbReference type="InterPro" id="IPR013343">
    <property type="entry name" value="CRISPR-assoc_prot_Cas4"/>
</dbReference>
<evidence type="ECO:0000256" key="13">
    <source>
        <dbReference type="RuleBase" id="RU365022"/>
    </source>
</evidence>
<evidence type="ECO:0000256" key="9">
    <source>
        <dbReference type="ARBA" id="ARBA00023004"/>
    </source>
</evidence>
<dbReference type="InterPro" id="IPR011604">
    <property type="entry name" value="PDDEXK-like_dom_sf"/>
</dbReference>
<protein>
    <recommendedName>
        <fullName evidence="4 13">CRISPR-associated exonuclease Cas4</fullName>
        <ecNumber evidence="3 13">3.1.12.1</ecNumber>
    </recommendedName>
</protein>
<evidence type="ECO:0000313" key="16">
    <source>
        <dbReference type="Proteomes" id="UP000736328"/>
    </source>
</evidence>
<dbReference type="GO" id="GO:0051607">
    <property type="term" value="P:defense response to virus"/>
    <property type="evidence" value="ECO:0007669"/>
    <property type="project" value="UniProtKB-KW"/>
</dbReference>
<evidence type="ECO:0000313" key="15">
    <source>
        <dbReference type="EMBL" id="MBI4727251.1"/>
    </source>
</evidence>
<evidence type="ECO:0000256" key="12">
    <source>
        <dbReference type="ARBA" id="ARBA00023211"/>
    </source>
</evidence>
<dbReference type="InterPro" id="IPR022765">
    <property type="entry name" value="Dna2/Cas4_DUF83"/>
</dbReference>
<evidence type="ECO:0000256" key="1">
    <source>
        <dbReference type="ARBA" id="ARBA00001966"/>
    </source>
</evidence>
<dbReference type="NCBIfam" id="TIGR00372">
    <property type="entry name" value="cas4"/>
    <property type="match status" value="1"/>
</dbReference>
<comment type="cofactor">
    <cofactor evidence="1">
        <name>[4Fe-4S] cluster</name>
        <dbReference type="ChEBI" id="CHEBI:49883"/>
    </cofactor>
</comment>
<evidence type="ECO:0000256" key="5">
    <source>
        <dbReference type="ARBA" id="ARBA00022722"/>
    </source>
</evidence>
<keyword evidence="10 13" id="KW-0411">Iron-sulfur</keyword>
<keyword evidence="8 13" id="KW-0269">Exonuclease</keyword>
<evidence type="ECO:0000256" key="10">
    <source>
        <dbReference type="ARBA" id="ARBA00023014"/>
    </source>
</evidence>
<keyword evidence="7 13" id="KW-0378">Hydrolase</keyword>
<dbReference type="PANTHER" id="PTHR36531:SF6">
    <property type="entry name" value="DNA REPLICATION ATP-DEPENDENT HELICASE_NUCLEASE DNA2"/>
    <property type="match status" value="1"/>
</dbReference>
<dbReference type="EMBL" id="JACQXR010000112">
    <property type="protein sequence ID" value="MBI4727251.1"/>
    <property type="molecule type" value="Genomic_DNA"/>
</dbReference>
<evidence type="ECO:0000256" key="6">
    <source>
        <dbReference type="ARBA" id="ARBA00022723"/>
    </source>
</evidence>
<evidence type="ECO:0000256" key="7">
    <source>
        <dbReference type="ARBA" id="ARBA00022801"/>
    </source>
</evidence>
<reference evidence="15" key="1">
    <citation type="submission" date="2020-07" db="EMBL/GenBank/DDBJ databases">
        <title>Huge and variable diversity of episymbiotic CPR bacteria and DPANN archaea in groundwater ecosystems.</title>
        <authorList>
            <person name="He C.Y."/>
            <person name="Keren R."/>
            <person name="Whittaker M."/>
            <person name="Farag I.F."/>
            <person name="Doudna J."/>
            <person name="Cate J.H.D."/>
            <person name="Banfield J.F."/>
        </authorList>
    </citation>
    <scope>NUCLEOTIDE SEQUENCE</scope>
    <source>
        <strain evidence="15">NC_groundwater_1520_Pr4_B-0.1um_53_5</strain>
    </source>
</reference>
<evidence type="ECO:0000256" key="4">
    <source>
        <dbReference type="ARBA" id="ARBA00020049"/>
    </source>
</evidence>
<keyword evidence="12 13" id="KW-0464">Manganese</keyword>
<keyword evidence="11 13" id="KW-0051">Antiviral defense</keyword>
<evidence type="ECO:0000259" key="14">
    <source>
        <dbReference type="Pfam" id="PF01930"/>
    </source>
</evidence>
<keyword evidence="5 13" id="KW-0540">Nuclease</keyword>
<accession>A0A933ML96</accession>
<sequence>MHADDDLLPISALQHLTYCPRQCALIHVEQVWSENLFTAEGRVMHDKAHDGGTESRGDVRTATGVRLVSHKLGLTGQADMVEFHKAEEEKDNSGQKIAVKLPGAKGLWKPFPIEYKRGKSKTHQADEVQLCAQAMCLEEMLKVTIPVGALFYGATRRRQEVAFTLSLRELTETTTIKLHELMSKGITPPPNYDKGKCDRCSLLEICRPQALDKRSAEAYLKRMLVTLQKET</sequence>
<dbReference type="EC" id="3.1.12.1" evidence="3 13"/>